<sequence>MPALQEYICIQTSAIQPRQGSGEILVDEEVTGFNALSIHQSINEAHSGLVVMLIQEQVDKINGVFSCQAWIAVAIIIDACAIHDSTTHKAFYHHLGVSGRDAFGEINCLLRYVFKVLGDESLHLRKFPKAPITSSLSVFAGAHGVDQVIESLQAGVSYVSVPGTKGVVDVAVAFGSKACGNDPVALGDLLEQLFVQILKGSAGIDGSHEKALSKRYSSS</sequence>
<accession>A0ABR5KRL9</accession>
<dbReference type="Proteomes" id="UP000037943">
    <property type="component" value="Unassembled WGS sequence"/>
</dbReference>
<organism evidence="1 2">
    <name type="scientific">Pseudomonas amygdali pv. lachrymans</name>
    <name type="common">Pseudomonas syringae pv. lachrymans</name>
    <dbReference type="NCBI Taxonomy" id="53707"/>
    <lineage>
        <taxon>Bacteria</taxon>
        <taxon>Pseudomonadati</taxon>
        <taxon>Pseudomonadota</taxon>
        <taxon>Gammaproteobacteria</taxon>
        <taxon>Pseudomonadales</taxon>
        <taxon>Pseudomonadaceae</taxon>
        <taxon>Pseudomonas</taxon>
        <taxon>Pseudomonas amygdali</taxon>
    </lineage>
</organism>
<protein>
    <submittedName>
        <fullName evidence="1">Uncharacterized protein</fullName>
    </submittedName>
</protein>
<reference evidence="1 2" key="1">
    <citation type="submission" date="2015-07" db="EMBL/GenBank/DDBJ databases">
        <authorList>
            <person name="O'Brien H.E."/>
            <person name="Thakur S."/>
            <person name="Gong Y."/>
            <person name="Wang P.W."/>
            <person name="Guttman D.S."/>
        </authorList>
    </citation>
    <scope>NUCLEOTIDE SEQUENCE [LARGE SCALE GENOMIC DNA]</scope>
    <source>
        <strain evidence="1 2">107</strain>
    </source>
</reference>
<evidence type="ECO:0000313" key="2">
    <source>
        <dbReference type="Proteomes" id="UP000037943"/>
    </source>
</evidence>
<dbReference type="EMBL" id="LGLK01000057">
    <property type="protein sequence ID" value="KPC17351.1"/>
    <property type="molecule type" value="Genomic_DNA"/>
</dbReference>
<comment type="caution">
    <text evidence="1">The sequence shown here is derived from an EMBL/GenBank/DDBJ whole genome shotgun (WGS) entry which is preliminary data.</text>
</comment>
<evidence type="ECO:0000313" key="1">
    <source>
        <dbReference type="EMBL" id="KPC17351.1"/>
    </source>
</evidence>
<reference evidence="1 2" key="2">
    <citation type="submission" date="2015-10" db="EMBL/GenBank/DDBJ databases">
        <title>Comparative genomics and high-throughput reverse genetic screens identify a new phytobacterial MAMP and an Arabidopsis receptor required for immune elicitation.</title>
        <authorList>
            <person name="Mott G.A."/>
            <person name="Thakur S."/>
            <person name="Wang P.W."/>
            <person name="Desveaux D."/>
            <person name="Guttman D.S."/>
        </authorList>
    </citation>
    <scope>NUCLEOTIDE SEQUENCE [LARGE SCALE GENOMIC DNA]</scope>
    <source>
        <strain evidence="1 2">107</strain>
    </source>
</reference>
<gene>
    <name evidence="1" type="ORF">AC499_0553</name>
</gene>
<keyword evidence="2" id="KW-1185">Reference proteome</keyword>
<proteinExistence type="predicted"/>
<name>A0ABR5KRL9_PSEAV</name>